<evidence type="ECO:0000256" key="8">
    <source>
        <dbReference type="ARBA" id="ARBA00022989"/>
    </source>
</evidence>
<dbReference type="InterPro" id="IPR044857">
    <property type="entry name" value="T7SS_EccB_R1"/>
</dbReference>
<evidence type="ECO:0000256" key="9">
    <source>
        <dbReference type="ARBA" id="ARBA00023136"/>
    </source>
</evidence>
<dbReference type="EMBL" id="CP108085">
    <property type="protein sequence ID" value="WUP72007.1"/>
    <property type="molecule type" value="Genomic_DNA"/>
</dbReference>
<keyword evidence="7" id="KW-0067">ATP-binding</keyword>
<evidence type="ECO:0000313" key="12">
    <source>
        <dbReference type="Proteomes" id="UP001432011"/>
    </source>
</evidence>
<feature type="transmembrane region" description="Helical" evidence="10">
    <location>
        <begin position="41"/>
        <end position="63"/>
    </location>
</feature>
<comment type="similarity">
    <text evidence="2">Belongs to the EccB family.</text>
</comment>
<sequence>MTVQTRKDLYQAYRLMQQRLGQALLQGEPDVAESPMRRHNIATFCGILLSVLLLAGFGIWGVIKPGGATRLTEPGQLLVEQDTGATYVYSQQERVLLPTANYVSARLLLDTADVTVRDVSAASLAELPRGPLVGIPGAPDSLPPKDKLVHGPWSVCVVDGPDASGTPRPYVTLVGGMDVGGRPLGGGAMVVDDGRQKWVVWADRRMRASTSAVNALNAQPRKVPASWLNALPEGPAFSGPKVPNLGRKVRGPDGKVTAAVGQVFTVPGIGGAPARWYVLLSDGLAPISLTQATLLLSDPATKAAYGRRPLQPIPIDAATAGAALSKQPSVMGGGMPETMPTVVSPASTTPLCAVFAGTAGGSTRATLTVGASITIPTPRAPGTQDTFDQVLLPPGSAAVAGLLPGEGQLGSITNYFLVTDQGRRFAIASPDLLPKLGYDAADTTPVPAQLLHLIPEGPALDPAAARAPVPLGK</sequence>
<keyword evidence="6" id="KW-0378">Hydrolase</keyword>
<dbReference type="InterPro" id="IPR042485">
    <property type="entry name" value="T7SS_EccB_R3"/>
</dbReference>
<keyword evidence="9 10" id="KW-0472">Membrane</keyword>
<gene>
    <name evidence="11" type="primary">eccB</name>
    <name evidence="11" type="ORF">OG913_21445</name>
</gene>
<proteinExistence type="inferred from homology"/>
<evidence type="ECO:0000256" key="1">
    <source>
        <dbReference type="ARBA" id="ARBA00004162"/>
    </source>
</evidence>
<evidence type="ECO:0000256" key="5">
    <source>
        <dbReference type="ARBA" id="ARBA00022741"/>
    </source>
</evidence>
<evidence type="ECO:0000256" key="6">
    <source>
        <dbReference type="ARBA" id="ARBA00022801"/>
    </source>
</evidence>
<evidence type="ECO:0000256" key="3">
    <source>
        <dbReference type="ARBA" id="ARBA00022475"/>
    </source>
</evidence>
<keyword evidence="3" id="KW-1003">Cell membrane</keyword>
<dbReference type="InterPro" id="IPR007795">
    <property type="entry name" value="T7SS_EccB"/>
</dbReference>
<dbReference type="PANTHER" id="PTHR40765">
    <property type="entry name" value="ESX-2 SECRETION SYSTEM ATPASE ECCB2"/>
    <property type="match status" value="1"/>
</dbReference>
<accession>A0ABZ1SHT6</accession>
<protein>
    <submittedName>
        <fullName evidence="11">Type VII secretion protein EccB</fullName>
    </submittedName>
</protein>
<organism evidence="11 12">
    <name type="scientific">Microbispora hainanensis</name>
    <dbReference type="NCBI Taxonomy" id="568844"/>
    <lineage>
        <taxon>Bacteria</taxon>
        <taxon>Bacillati</taxon>
        <taxon>Actinomycetota</taxon>
        <taxon>Actinomycetes</taxon>
        <taxon>Streptosporangiales</taxon>
        <taxon>Streptosporangiaceae</taxon>
        <taxon>Microbispora</taxon>
    </lineage>
</organism>
<dbReference type="Gene3D" id="2.40.50.910">
    <property type="entry name" value="Type VII secretion system EccB, repeat 3 domain"/>
    <property type="match status" value="1"/>
</dbReference>
<reference evidence="11" key="1">
    <citation type="submission" date="2022-10" db="EMBL/GenBank/DDBJ databases">
        <title>The complete genomes of actinobacterial strains from the NBC collection.</title>
        <authorList>
            <person name="Joergensen T.S."/>
            <person name="Alvarez Arevalo M."/>
            <person name="Sterndorff E.B."/>
            <person name="Faurdal D."/>
            <person name="Vuksanovic O."/>
            <person name="Mourched A.-S."/>
            <person name="Charusanti P."/>
            <person name="Shaw S."/>
            <person name="Blin K."/>
            <person name="Weber T."/>
        </authorList>
    </citation>
    <scope>NUCLEOTIDE SEQUENCE</scope>
    <source>
        <strain evidence="11">NBC_00254</strain>
    </source>
</reference>
<dbReference type="Pfam" id="PF05108">
    <property type="entry name" value="T7SS_ESX1_EccB"/>
    <property type="match status" value="1"/>
</dbReference>
<dbReference type="Proteomes" id="UP001432011">
    <property type="component" value="Chromosome"/>
</dbReference>
<keyword evidence="12" id="KW-1185">Reference proteome</keyword>
<keyword evidence="5" id="KW-0547">Nucleotide-binding</keyword>
<dbReference type="Gene3D" id="3.30.2390.20">
    <property type="entry name" value="Type VII secretion system EccB, repeat 1 domain"/>
    <property type="match status" value="1"/>
</dbReference>
<evidence type="ECO:0000313" key="11">
    <source>
        <dbReference type="EMBL" id="WUP72007.1"/>
    </source>
</evidence>
<evidence type="ECO:0000256" key="4">
    <source>
        <dbReference type="ARBA" id="ARBA00022692"/>
    </source>
</evidence>
<name>A0ABZ1SHT6_9ACTN</name>
<dbReference type="NCBIfam" id="TIGR03919">
    <property type="entry name" value="T7SS_EccB"/>
    <property type="match status" value="1"/>
</dbReference>
<dbReference type="PANTHER" id="PTHR40765:SF2">
    <property type="entry name" value="ESX-2 SECRETION SYSTEM ATPASE ECCB2"/>
    <property type="match status" value="1"/>
</dbReference>
<evidence type="ECO:0000256" key="7">
    <source>
        <dbReference type="ARBA" id="ARBA00022840"/>
    </source>
</evidence>
<dbReference type="RefSeq" id="WP_261985965.1">
    <property type="nucleotide sequence ID" value="NZ_CP108085.1"/>
</dbReference>
<evidence type="ECO:0000256" key="2">
    <source>
        <dbReference type="ARBA" id="ARBA00008149"/>
    </source>
</evidence>
<evidence type="ECO:0000256" key="10">
    <source>
        <dbReference type="SAM" id="Phobius"/>
    </source>
</evidence>
<keyword evidence="8 10" id="KW-1133">Transmembrane helix</keyword>
<comment type="subcellular location">
    <subcellularLocation>
        <location evidence="1">Cell membrane</location>
        <topology evidence="1">Single-pass membrane protein</topology>
    </subcellularLocation>
</comment>
<keyword evidence="4 10" id="KW-0812">Transmembrane</keyword>